<reference evidence="1" key="1">
    <citation type="submission" date="2014-12" db="EMBL/GenBank/DDBJ databases">
        <title>The draft genome of the Tatumella morbirosei type strain, LMG23360T isolated from pineapple rot.</title>
        <authorList>
            <person name="Smits T.H."/>
            <person name="Palmer M."/>
            <person name="Venter S.N."/>
            <person name="Duffy B."/>
            <person name="Steenkamp E.T."/>
            <person name="Chan W.Y."/>
            <person name="Coutinho T.A."/>
            <person name="Coetzee M.P."/>
            <person name="De Maayer P."/>
        </authorList>
    </citation>
    <scope>NUCLEOTIDE SEQUENCE [LARGE SCALE GENOMIC DNA]</scope>
    <source>
        <strain evidence="1">LMG 23360</strain>
    </source>
</reference>
<comment type="caution">
    <text evidence="1">The sequence shown here is derived from an EMBL/GenBank/DDBJ whole genome shotgun (WGS) entry which is preliminary data.</text>
</comment>
<evidence type="ECO:0000313" key="1">
    <source>
        <dbReference type="EMBL" id="KGD76679.2"/>
    </source>
</evidence>
<keyword evidence="2" id="KW-1185">Reference proteome</keyword>
<evidence type="ECO:0000313" key="2">
    <source>
        <dbReference type="Proteomes" id="UP000029577"/>
    </source>
</evidence>
<dbReference type="EMBL" id="JPKR02000001">
    <property type="protein sequence ID" value="KGD76679.2"/>
    <property type="molecule type" value="Genomic_DNA"/>
</dbReference>
<dbReference type="Proteomes" id="UP000029577">
    <property type="component" value="Unassembled WGS sequence"/>
</dbReference>
<proteinExistence type="predicted"/>
<organism evidence="1 2">
    <name type="scientific">Tatumella morbirosei</name>
    <dbReference type="NCBI Taxonomy" id="642227"/>
    <lineage>
        <taxon>Bacteria</taxon>
        <taxon>Pseudomonadati</taxon>
        <taxon>Pseudomonadota</taxon>
        <taxon>Gammaproteobacteria</taxon>
        <taxon>Enterobacterales</taxon>
        <taxon>Erwiniaceae</taxon>
        <taxon>Tatumella</taxon>
    </lineage>
</organism>
<name>A0A095TJG6_9GAMM</name>
<protein>
    <submittedName>
        <fullName evidence="1">Uncharacterized protein</fullName>
    </submittedName>
</protein>
<gene>
    <name evidence="1" type="ORF">HA49_04075</name>
</gene>
<dbReference type="OrthoDB" id="7561935at2"/>
<sequence length="171" mass="19347">MSLLELIESKRAHIARYSSENGMLGERSLLDSQTSWIKRPKGKDMKNLLAALKQFEDIEIKASSFDFISIPENVSVDFSDFTSLARILKSLTFIELKTCNQKRVTTPDFKNFFFAITENEIVASELLGDRHIVVLHNKITGDKLVTTIPEIINRANSENWQLSVSLGSIKV</sequence>
<accession>A0A095TJG6</accession>
<dbReference type="AlphaFoldDB" id="A0A095TJG6"/>
<dbReference type="RefSeq" id="WP_046791612.1">
    <property type="nucleotide sequence ID" value="NZ_JPKR02000001.1"/>
</dbReference>